<dbReference type="SUPFAM" id="SSF46894">
    <property type="entry name" value="C-terminal effector domain of the bipartite response regulators"/>
    <property type="match status" value="1"/>
</dbReference>
<dbReference type="InterPro" id="IPR036388">
    <property type="entry name" value="WH-like_DNA-bd_sf"/>
</dbReference>
<dbReference type="GO" id="GO:0006355">
    <property type="term" value="P:regulation of DNA-templated transcription"/>
    <property type="evidence" value="ECO:0007669"/>
    <property type="project" value="InterPro"/>
</dbReference>
<dbReference type="KEGG" id="apre:CNX65_16545"/>
<evidence type="ECO:0000256" key="1">
    <source>
        <dbReference type="ARBA" id="ARBA00022741"/>
    </source>
</evidence>
<dbReference type="GO" id="GO:0003677">
    <property type="term" value="F:DNA binding"/>
    <property type="evidence" value="ECO:0007669"/>
    <property type="project" value="InterPro"/>
</dbReference>
<dbReference type="AlphaFoldDB" id="A0A290Z6R7"/>
<accession>A0A290Z6R7</accession>
<reference evidence="5" key="1">
    <citation type="submission" date="2017-09" db="EMBL/GenBank/DDBJ databases">
        <title>Complete Genome Sequence of ansamitocin-producing Bacterium Actinosynnema pretiosum X47.</title>
        <authorList>
            <person name="Cao G."/>
            <person name="Zong G."/>
            <person name="Zhong C."/>
            <person name="Fu J."/>
        </authorList>
    </citation>
    <scope>NUCLEOTIDE SEQUENCE [LARGE SCALE GENOMIC DNA]</scope>
    <source>
        <strain evidence="5">X47</strain>
    </source>
</reference>
<dbReference type="GO" id="GO:0004016">
    <property type="term" value="F:adenylate cyclase activity"/>
    <property type="evidence" value="ECO:0007669"/>
    <property type="project" value="TreeGrafter"/>
</dbReference>
<dbReference type="PROSITE" id="PS00622">
    <property type="entry name" value="HTH_LUXR_1"/>
    <property type="match status" value="1"/>
</dbReference>
<feature type="region of interest" description="Disordered" evidence="3">
    <location>
        <begin position="1"/>
        <end position="160"/>
    </location>
</feature>
<dbReference type="InterPro" id="IPR000792">
    <property type="entry name" value="Tscrpt_reg_LuxR_C"/>
</dbReference>
<gene>
    <name evidence="5" type="ORF">CNX65_16545</name>
</gene>
<dbReference type="PANTHER" id="PTHR16305:SF28">
    <property type="entry name" value="GUANYLATE CYCLASE DOMAIN-CONTAINING PROTEIN"/>
    <property type="match status" value="1"/>
</dbReference>
<keyword evidence="6" id="KW-1185">Reference proteome</keyword>
<dbReference type="PRINTS" id="PR00038">
    <property type="entry name" value="HTHLUXR"/>
</dbReference>
<feature type="compositionally biased region" description="Basic and acidic residues" evidence="3">
    <location>
        <begin position="124"/>
        <end position="135"/>
    </location>
</feature>
<dbReference type="InterPro" id="IPR016032">
    <property type="entry name" value="Sig_transdc_resp-reg_C-effctor"/>
</dbReference>
<evidence type="ECO:0000259" key="4">
    <source>
        <dbReference type="PROSITE" id="PS50043"/>
    </source>
</evidence>
<feature type="domain" description="HTH luxR-type" evidence="4">
    <location>
        <begin position="995"/>
        <end position="1062"/>
    </location>
</feature>
<organism evidence="5 6">
    <name type="scientific">Actinosynnema pretiosum</name>
    <dbReference type="NCBI Taxonomy" id="42197"/>
    <lineage>
        <taxon>Bacteria</taxon>
        <taxon>Bacillati</taxon>
        <taxon>Actinomycetota</taxon>
        <taxon>Actinomycetes</taxon>
        <taxon>Pseudonocardiales</taxon>
        <taxon>Pseudonocardiaceae</taxon>
        <taxon>Actinosynnema</taxon>
    </lineage>
</organism>
<dbReference type="PANTHER" id="PTHR16305">
    <property type="entry name" value="TESTICULAR SOLUBLE ADENYLYL CYCLASE"/>
    <property type="match status" value="1"/>
</dbReference>
<evidence type="ECO:0000256" key="2">
    <source>
        <dbReference type="ARBA" id="ARBA00022840"/>
    </source>
</evidence>
<dbReference type="CDD" id="cd06170">
    <property type="entry name" value="LuxR_C_like"/>
    <property type="match status" value="1"/>
</dbReference>
<name>A0A290Z6R7_9PSEU</name>
<dbReference type="Proteomes" id="UP000218505">
    <property type="component" value="Chromosome"/>
</dbReference>
<evidence type="ECO:0000313" key="5">
    <source>
        <dbReference type="EMBL" id="ATE54688.1"/>
    </source>
</evidence>
<dbReference type="InterPro" id="IPR027417">
    <property type="entry name" value="P-loop_NTPase"/>
</dbReference>
<dbReference type="EMBL" id="CP023445">
    <property type="protein sequence ID" value="ATE54688.1"/>
    <property type="molecule type" value="Genomic_DNA"/>
</dbReference>
<keyword evidence="2" id="KW-0067">ATP-binding</keyword>
<keyword evidence="1" id="KW-0547">Nucleotide-binding</keyword>
<evidence type="ECO:0000256" key="3">
    <source>
        <dbReference type="SAM" id="MobiDB-lite"/>
    </source>
</evidence>
<dbReference type="PROSITE" id="PS50043">
    <property type="entry name" value="HTH_LUXR_2"/>
    <property type="match status" value="1"/>
</dbReference>
<dbReference type="Pfam" id="PF13191">
    <property type="entry name" value="AAA_16"/>
    <property type="match status" value="1"/>
</dbReference>
<dbReference type="SUPFAM" id="SSF48452">
    <property type="entry name" value="TPR-like"/>
    <property type="match status" value="1"/>
</dbReference>
<dbReference type="InterPro" id="IPR011990">
    <property type="entry name" value="TPR-like_helical_dom_sf"/>
</dbReference>
<sequence length="1062" mass="112061">MAGSAGRKRGTETGHTRGSPPAPRRTPRPGHPPPSRSVNGDLPDRAPNGHRTRSESAPGAHVARVDADQAQLNPPAQSGPRHSTPVTFGNNTSPREVTSSALDPITPARATECSRDIFSGHPVISRERNRPHPETLARTSGNGEDGTVDRTTNASRTPRAPEIQSAVEDLVVDLPGRVGRAFLVDGPPGCGKTTALGRLVDRVADGDHLVLTATCTPPETGLPFGVLDQLVASPGVAGVDPRPVARLGGLLAPAARPVDGAAPPRLHHSLCAALIALSEAAPLVIAVDDVRHGDTASLRVLLQLVHRLDTARVRLLLTDDLLLPSGFPPLRHELLRLRGLGLVRVAPLPTARVREEAVRAVGADVAKRVDFAALTGGNPLLLHALAEDVLESGEPRETGYGNAFLSCLHRNEPLFPDTVRALAVLGGGSASDLGRLSGHEPERVAQVLNALRESGLLAGDGFRHDAARRAVVADIPVAEHEALRHRAARLLRDRGGAVTDIAGHLLRAGRVTDPWAAGLLVDAAELVAQRGEPAAAVALLQRALDCSPDRVRRAAVQARLAAAEWLVNPSTSARHHTALLAAFRAGRLSVRDSATLVEHLRWAGSTADSDAVLAGLRADPRAAEEVPVLEHWLAGAYPGAARPGTAPGRDVDSARTRAEQAPRANAVLLDVLVAGDGDDVAERAEAVLREVRLARDPGGSGGAAVPALSALLYSDRADVAASWCEQLLSARAVPLLPVPRAQVLALAAESALRRGDHPRADELAREALTVLPPTAWGVSVGLPLSTRILALTRMGRCDEAAAVVARPVPNGVFGHRTSVDYLHARGHFLLARGRPRAALGDFLLCGEQLTRWGLGGGCAPVPWRTAAAEAWLAQGDPDRARALAHEQLGRPGSDSRRARGQALRLLAATGPVKRRPRLLREAVAVFEAVDDKYELARTLRDLGGAQRALGEHALARRVVRRGWHVARMCGAAPLCEELMPTADGLVPAQQASAACGSDTGRLTSSEHRVAALAASGLTNREIAVKLYVTHSTVEQHLTRVFRKLGIKQREQLPPALSADRSG</sequence>
<dbReference type="InterPro" id="IPR041664">
    <property type="entry name" value="AAA_16"/>
</dbReference>
<feature type="compositionally biased region" description="Polar residues" evidence="3">
    <location>
        <begin position="70"/>
        <end position="101"/>
    </location>
</feature>
<dbReference type="Pfam" id="PF00196">
    <property type="entry name" value="GerE"/>
    <property type="match status" value="1"/>
</dbReference>
<proteinExistence type="predicted"/>
<protein>
    <submittedName>
        <fullName evidence="5">LuxR family transcriptional regulator</fullName>
    </submittedName>
</protein>
<feature type="compositionally biased region" description="Pro residues" evidence="3">
    <location>
        <begin position="20"/>
        <end position="35"/>
    </location>
</feature>
<dbReference type="SUPFAM" id="SSF52540">
    <property type="entry name" value="P-loop containing nucleoside triphosphate hydrolases"/>
    <property type="match status" value="1"/>
</dbReference>
<dbReference type="GO" id="GO:0005524">
    <property type="term" value="F:ATP binding"/>
    <property type="evidence" value="ECO:0007669"/>
    <property type="project" value="UniProtKB-KW"/>
</dbReference>
<dbReference type="Gene3D" id="1.10.10.10">
    <property type="entry name" value="Winged helix-like DNA-binding domain superfamily/Winged helix DNA-binding domain"/>
    <property type="match status" value="1"/>
</dbReference>
<dbReference type="SMART" id="SM00421">
    <property type="entry name" value="HTH_LUXR"/>
    <property type="match status" value="1"/>
</dbReference>
<evidence type="ECO:0000313" key="6">
    <source>
        <dbReference type="Proteomes" id="UP000218505"/>
    </source>
</evidence>
<dbReference type="GO" id="GO:0005737">
    <property type="term" value="C:cytoplasm"/>
    <property type="evidence" value="ECO:0007669"/>
    <property type="project" value="TreeGrafter"/>
</dbReference>